<keyword evidence="1 2" id="KW-0560">Oxidoreductase</keyword>
<dbReference type="GO" id="GO:0033732">
    <property type="term" value="F:pyrroloquinoline-quinone synthase activity"/>
    <property type="evidence" value="ECO:0007669"/>
    <property type="project" value="UniProtKB-EC"/>
</dbReference>
<evidence type="ECO:0000256" key="1">
    <source>
        <dbReference type="ARBA" id="ARBA00023002"/>
    </source>
</evidence>
<dbReference type="InterPro" id="IPR027572">
    <property type="entry name" value="Fol-rel_CADD"/>
</dbReference>
<dbReference type="SMART" id="SM01236">
    <property type="entry name" value="Haem_oxygenase_2"/>
    <property type="match status" value="1"/>
</dbReference>
<dbReference type="PATRIC" id="fig|1303518.3.peg.1985"/>
<evidence type="ECO:0000313" key="2">
    <source>
        <dbReference type="EMBL" id="CCW35737.1"/>
    </source>
</evidence>
<sequence>MTSSAQRPYTAELFLRRLDAAIAAKHVLTHPFYQAWNQGTLSLEALQDYACQYYRHVAAFPTYLSALHSRIADPELRKPILQNLMEEEGGSPNHPELWLRFAEGLGLTKSQVLNTAVQRETAACVATFQALCGRGHFTRGLAALYAYESQIPEVSETKIEGLKQHYGIRDVETLRYFAVHVEADRAHRAQEKQLLAQTVCDEAMAEEALDAAQQALEALWNLLSGVCRRHNIPCEAGN</sequence>
<gene>
    <name evidence="2" type="ORF">CCALI_01929</name>
</gene>
<reference evidence="3" key="1">
    <citation type="submission" date="2013-03" db="EMBL/GenBank/DDBJ databases">
        <title>Genome sequence of Chthonomonas calidirosea, the first sequenced genome from the Armatimonadetes phylum (formally candidate division OP10).</title>
        <authorList>
            <person name="Lee K.C.Y."/>
            <person name="Morgan X.C."/>
            <person name="Dunfield P.F."/>
            <person name="Tamas I."/>
            <person name="Houghton K.M."/>
            <person name="Vyssotski M."/>
            <person name="Ryan J.L.J."/>
            <person name="Lagutin K."/>
            <person name="McDonald I.R."/>
            <person name="Stott M.B."/>
        </authorList>
    </citation>
    <scope>NUCLEOTIDE SEQUENCE [LARGE SCALE GENOMIC DNA]</scope>
    <source>
        <strain evidence="3">DSM 23976 / ICMP 18418 / T49</strain>
    </source>
</reference>
<dbReference type="EMBL" id="HF951689">
    <property type="protein sequence ID" value="CCW35737.1"/>
    <property type="molecule type" value="Genomic_DNA"/>
</dbReference>
<dbReference type="AlphaFoldDB" id="S0EZE9"/>
<dbReference type="PANTHER" id="PTHR40279">
    <property type="entry name" value="PQQC-LIKE PROTEIN"/>
    <property type="match status" value="1"/>
</dbReference>
<evidence type="ECO:0000313" key="3">
    <source>
        <dbReference type="Proteomes" id="UP000014227"/>
    </source>
</evidence>
<protein>
    <submittedName>
        <fullName evidence="2">Pyrroloquinoline quinone (Coenzyme PQQ) biosynthesis protein C</fullName>
        <ecNumber evidence="2">1.3.3.11</ecNumber>
    </submittedName>
</protein>
<dbReference type="OrthoDB" id="9800756at2"/>
<dbReference type="RefSeq" id="WP_016483262.1">
    <property type="nucleotide sequence ID" value="NC_021487.1"/>
</dbReference>
<dbReference type="KEGG" id="ccz:CCALI_01929"/>
<dbReference type="InterPro" id="IPR016084">
    <property type="entry name" value="Haem_Oase-like_multi-hlx"/>
</dbReference>
<dbReference type="Proteomes" id="UP000014227">
    <property type="component" value="Chromosome I"/>
</dbReference>
<dbReference type="EC" id="1.3.3.11" evidence="2"/>
<dbReference type="HOGENOM" id="CLU_088144_0_0_0"/>
<keyword evidence="3" id="KW-1185">Reference proteome</keyword>
<dbReference type="Gene3D" id="1.20.910.10">
    <property type="entry name" value="Heme oxygenase-like"/>
    <property type="match status" value="1"/>
</dbReference>
<dbReference type="PANTHER" id="PTHR40279:SF3">
    <property type="entry name" value="4-AMINOBENZOATE SYNTHASE"/>
    <property type="match status" value="1"/>
</dbReference>
<dbReference type="Pfam" id="PF14518">
    <property type="entry name" value="Haem_oxygenas_2"/>
    <property type="match status" value="1"/>
</dbReference>
<dbReference type="SUPFAM" id="SSF48613">
    <property type="entry name" value="Heme oxygenase-like"/>
    <property type="match status" value="1"/>
</dbReference>
<accession>S0EZE9</accession>
<dbReference type="STRING" id="454171.CP488_02165"/>
<dbReference type="NCBIfam" id="TIGR04305">
    <property type="entry name" value="fol_rel_CADD"/>
    <property type="match status" value="1"/>
</dbReference>
<name>S0EZE9_CHTCT</name>
<dbReference type="InterPro" id="IPR039068">
    <property type="entry name" value="PqqC-like"/>
</dbReference>
<dbReference type="InParanoid" id="S0EZE9"/>
<proteinExistence type="predicted"/>
<dbReference type="eggNOG" id="COG5424">
    <property type="taxonomic scope" value="Bacteria"/>
</dbReference>
<organism evidence="2 3">
    <name type="scientific">Chthonomonas calidirosea (strain DSM 23976 / ICMP 18418 / T49)</name>
    <dbReference type="NCBI Taxonomy" id="1303518"/>
    <lineage>
        <taxon>Bacteria</taxon>
        <taxon>Bacillati</taxon>
        <taxon>Armatimonadota</taxon>
        <taxon>Chthonomonadia</taxon>
        <taxon>Chthonomonadales</taxon>
        <taxon>Chthonomonadaceae</taxon>
        <taxon>Chthonomonas</taxon>
    </lineage>
</organism>